<keyword evidence="3" id="KW-1185">Reference proteome</keyword>
<proteinExistence type="inferred from homology"/>
<sequence length="323" mass="32937">MTREAGGRRAIGLDIGGTKVAGAIVADDGTVTAECRRDTPETSDSATMTSLLLEMVDDLRGRDDGVEAIGVGAAGTVEWPAGRIRWAPNNSYRDWNVRAELEKATGLPAVIDNDANVAGLAEARLGEERYDQMILVTVGTGIGTGIVLDGRIYRGPNGLGAEAGHMNVNPDGPQCGCGNYGCLEALASGTALTRMGRSAAAGDPDGMIASLARESGAEVTGQIVTMAAMAGDSTAASLFARLGRALGIGIASLNAIFELEAMVIGGGLVDAGDLLLEPTRRAAREFAYAPTARPIPPILPATYGGDAGKIGAALLALEDAGTL</sequence>
<protein>
    <submittedName>
        <fullName evidence="2">Glucokinase</fullName>
    </submittedName>
</protein>
<gene>
    <name evidence="2" type="ORF">EV378_5332</name>
</gene>
<dbReference type="GO" id="GO:0016301">
    <property type="term" value="F:kinase activity"/>
    <property type="evidence" value="ECO:0007669"/>
    <property type="project" value="UniProtKB-KW"/>
</dbReference>
<evidence type="ECO:0000313" key="2">
    <source>
        <dbReference type="EMBL" id="TCK21351.1"/>
    </source>
</evidence>
<evidence type="ECO:0000313" key="3">
    <source>
        <dbReference type="Proteomes" id="UP000295560"/>
    </source>
</evidence>
<comment type="caution">
    <text evidence="2">The sequence shown here is derived from an EMBL/GenBank/DDBJ whole genome shotgun (WGS) entry which is preliminary data.</text>
</comment>
<dbReference type="AlphaFoldDB" id="A0A4R1HK13"/>
<dbReference type="PROSITE" id="PS01125">
    <property type="entry name" value="ROK"/>
    <property type="match status" value="1"/>
</dbReference>
<dbReference type="Gene3D" id="3.30.420.40">
    <property type="match status" value="2"/>
</dbReference>
<comment type="similarity">
    <text evidence="1">Belongs to the ROK (NagC/XylR) family.</text>
</comment>
<keyword evidence="2" id="KW-0418">Kinase</keyword>
<dbReference type="InterPro" id="IPR049874">
    <property type="entry name" value="ROK_cs"/>
</dbReference>
<dbReference type="Pfam" id="PF00480">
    <property type="entry name" value="ROK"/>
    <property type="match status" value="1"/>
</dbReference>
<name>A0A4R1HK13_PSEEN</name>
<organism evidence="2 3">
    <name type="scientific">Pseudonocardia endophytica</name>
    <dbReference type="NCBI Taxonomy" id="401976"/>
    <lineage>
        <taxon>Bacteria</taxon>
        <taxon>Bacillati</taxon>
        <taxon>Actinomycetota</taxon>
        <taxon>Actinomycetes</taxon>
        <taxon>Pseudonocardiales</taxon>
        <taxon>Pseudonocardiaceae</taxon>
        <taxon>Pseudonocardia</taxon>
    </lineage>
</organism>
<keyword evidence="2" id="KW-0808">Transferase</keyword>
<dbReference type="OrthoDB" id="8772678at2"/>
<dbReference type="PANTHER" id="PTHR18964">
    <property type="entry name" value="ROK (REPRESSOR, ORF, KINASE) FAMILY"/>
    <property type="match status" value="1"/>
</dbReference>
<dbReference type="EMBL" id="SMFZ01000002">
    <property type="protein sequence ID" value="TCK21351.1"/>
    <property type="molecule type" value="Genomic_DNA"/>
</dbReference>
<dbReference type="SUPFAM" id="SSF53067">
    <property type="entry name" value="Actin-like ATPase domain"/>
    <property type="match status" value="1"/>
</dbReference>
<dbReference type="Proteomes" id="UP000295560">
    <property type="component" value="Unassembled WGS sequence"/>
</dbReference>
<dbReference type="InterPro" id="IPR000600">
    <property type="entry name" value="ROK"/>
</dbReference>
<dbReference type="PANTHER" id="PTHR18964:SF149">
    <property type="entry name" value="BIFUNCTIONAL UDP-N-ACETYLGLUCOSAMINE 2-EPIMERASE_N-ACETYLMANNOSAMINE KINASE"/>
    <property type="match status" value="1"/>
</dbReference>
<reference evidence="2 3" key="1">
    <citation type="submission" date="2019-03" db="EMBL/GenBank/DDBJ databases">
        <title>Sequencing the genomes of 1000 actinobacteria strains.</title>
        <authorList>
            <person name="Klenk H.-P."/>
        </authorList>
    </citation>
    <scope>NUCLEOTIDE SEQUENCE [LARGE SCALE GENOMIC DNA]</scope>
    <source>
        <strain evidence="2 3">DSM 44969</strain>
    </source>
</reference>
<dbReference type="RefSeq" id="WP_132430106.1">
    <property type="nucleotide sequence ID" value="NZ_SMFZ01000002.1"/>
</dbReference>
<accession>A0A4R1HK13</accession>
<dbReference type="InterPro" id="IPR043129">
    <property type="entry name" value="ATPase_NBD"/>
</dbReference>
<evidence type="ECO:0000256" key="1">
    <source>
        <dbReference type="ARBA" id="ARBA00006479"/>
    </source>
</evidence>